<dbReference type="AlphaFoldDB" id="A0A975FJJ7"/>
<dbReference type="EMBL" id="CP054393">
    <property type="protein sequence ID" value="QTX02951.1"/>
    <property type="molecule type" value="Genomic_DNA"/>
</dbReference>
<evidence type="ECO:0000313" key="2">
    <source>
        <dbReference type="EMBL" id="QTX02950.1"/>
    </source>
</evidence>
<evidence type="ECO:0000313" key="3">
    <source>
        <dbReference type="EMBL" id="QTX02951.1"/>
    </source>
</evidence>
<dbReference type="KEGG" id="pluf:LFWB_3830"/>
<protein>
    <submittedName>
        <fullName evidence="3">Uncharacterized protein</fullName>
    </submittedName>
</protein>
<keyword evidence="1" id="KW-0812">Transmembrane</keyword>
<dbReference type="EMBL" id="CP054393">
    <property type="protein sequence ID" value="QTX02950.1"/>
    <property type="molecule type" value="Genomic_DNA"/>
</dbReference>
<proteinExistence type="predicted"/>
<feature type="transmembrane region" description="Helical" evidence="1">
    <location>
        <begin position="20"/>
        <end position="46"/>
    </location>
</feature>
<gene>
    <name evidence="2" type="ORF">LFWB_3820</name>
    <name evidence="3" type="ORF">LFWB_3830</name>
</gene>
<evidence type="ECO:0000256" key="1">
    <source>
        <dbReference type="SAM" id="Phobius"/>
    </source>
</evidence>
<evidence type="ECO:0000313" key="4">
    <source>
        <dbReference type="Proteomes" id="UP000672038"/>
    </source>
</evidence>
<accession>A0A975FJJ7</accession>
<keyword evidence="4" id="KW-1185">Reference proteome</keyword>
<dbReference type="Proteomes" id="UP000672038">
    <property type="component" value="Chromosome"/>
</dbReference>
<dbReference type="KEGG" id="pluf:LFWB_3820"/>
<organism evidence="3 4">
    <name type="scientific">Loofah witches'-broom phytoplasma</name>
    <dbReference type="NCBI Taxonomy" id="35773"/>
    <lineage>
        <taxon>Bacteria</taxon>
        <taxon>Bacillati</taxon>
        <taxon>Mycoplasmatota</taxon>
        <taxon>Mollicutes</taxon>
        <taxon>Acholeplasmatales</taxon>
        <taxon>Acholeplasmataceae</taxon>
        <taxon>Candidatus Phytoplasma</taxon>
        <taxon>16SrVIII (Loofah witches'-broom group)</taxon>
    </lineage>
</organism>
<keyword evidence="1" id="KW-0472">Membrane</keyword>
<dbReference type="RefSeq" id="WP_210954476.1">
    <property type="nucleotide sequence ID" value="NZ_CP054393.1"/>
</dbReference>
<reference evidence="3" key="1">
    <citation type="submission" date="2020-06" db="EMBL/GenBank/DDBJ databases">
        <title>Complete genome sequence of Candidatus Phytoplasma luffae NCHU2019.</title>
        <authorList>
            <person name="Cho S.-T."/>
            <person name="Tan C.-M."/>
            <person name="Li J.-R."/>
            <person name="Chien Y.-Y."/>
            <person name="Chiu Y.-C."/>
            <person name="Yang J.-Y."/>
            <person name="Kuo C.-H."/>
        </authorList>
    </citation>
    <scope>NUCLEOTIDE SEQUENCE</scope>
    <source>
        <strain evidence="3">NCHU2019</strain>
    </source>
</reference>
<sequence>MYNNYYKNYHKKNKYEQNIWFKWILPSIGVVVLICVFLIASGYIKLRKIFQFSEKKEEVEEKKFFKSKRKVVNGR</sequence>
<name>A0A975FJJ7_LOWBP</name>
<keyword evidence="1" id="KW-1133">Transmembrane helix</keyword>